<feature type="chain" id="PRO_5001694720" description="Imelysin-like domain-containing protein" evidence="1">
    <location>
        <begin position="22"/>
        <end position="237"/>
    </location>
</feature>
<name>A0A074JDN0_9RHOB</name>
<protein>
    <recommendedName>
        <fullName evidence="4">Imelysin-like domain-containing protein</fullName>
    </recommendedName>
</protein>
<accession>A0A074JDN0</accession>
<dbReference type="EMBL" id="AUND01000011">
    <property type="protein sequence ID" value="KEO54609.1"/>
    <property type="molecule type" value="Genomic_DNA"/>
</dbReference>
<proteinExistence type="predicted"/>
<feature type="signal peptide" evidence="1">
    <location>
        <begin position="1"/>
        <end position="21"/>
    </location>
</feature>
<evidence type="ECO:0008006" key="4">
    <source>
        <dbReference type="Google" id="ProtNLM"/>
    </source>
</evidence>
<evidence type="ECO:0000256" key="1">
    <source>
        <dbReference type="SAM" id="SignalP"/>
    </source>
</evidence>
<comment type="caution">
    <text evidence="2">The sequence shown here is derived from an EMBL/GenBank/DDBJ whole genome shotgun (WGS) entry which is preliminary data.</text>
</comment>
<keyword evidence="1" id="KW-0732">Signal</keyword>
<reference evidence="2 3" key="1">
    <citation type="submission" date="2013-07" db="EMBL/GenBank/DDBJ databases">
        <title>Thioclava pacifica DSM 10166 Genome Sequencing.</title>
        <authorList>
            <person name="Lai Q."/>
            <person name="Shao Z."/>
        </authorList>
    </citation>
    <scope>NUCLEOTIDE SEQUENCE [LARGE SCALE GENOMIC DNA]</scope>
    <source>
        <strain evidence="2 3">DSM 10166</strain>
    </source>
</reference>
<dbReference type="AlphaFoldDB" id="A0A074JDN0"/>
<dbReference type="eggNOG" id="ENOG50312UZ">
    <property type="taxonomic scope" value="Bacteria"/>
</dbReference>
<dbReference type="OrthoDB" id="8399759at2"/>
<keyword evidence="3" id="KW-1185">Reference proteome</keyword>
<gene>
    <name evidence="2" type="ORF">TP2_17550</name>
</gene>
<evidence type="ECO:0000313" key="2">
    <source>
        <dbReference type="EMBL" id="KEO54609.1"/>
    </source>
</evidence>
<dbReference type="STRING" id="1353537.TP2_17550"/>
<dbReference type="Proteomes" id="UP000027432">
    <property type="component" value="Unassembled WGS sequence"/>
</dbReference>
<organism evidence="2 3">
    <name type="scientific">Thioclava pacifica DSM 10166</name>
    <dbReference type="NCBI Taxonomy" id="1353537"/>
    <lineage>
        <taxon>Bacteria</taxon>
        <taxon>Pseudomonadati</taxon>
        <taxon>Pseudomonadota</taxon>
        <taxon>Alphaproteobacteria</taxon>
        <taxon>Rhodobacterales</taxon>
        <taxon>Paracoccaceae</taxon>
        <taxon>Thioclava</taxon>
    </lineage>
</organism>
<dbReference type="RefSeq" id="WP_038074712.1">
    <property type="nucleotide sequence ID" value="NZ_AUND01000011.1"/>
</dbReference>
<evidence type="ECO:0000313" key="3">
    <source>
        <dbReference type="Proteomes" id="UP000027432"/>
    </source>
</evidence>
<sequence>MLKATILALGMTALGAGTLWAGPYQDSEAQLRAAYGAYRSALFLSNQGKGPETEAALERFSKQWAAITQNWSADPPPQYADDPVLGATFDTVTELAAKAAEEAKAGQLPEAHETLEGVRDAIGELHVRNGIVGFSDRMNDYHAQMERVLTTDYVNMGEEGARELIADASLLSYLAAQVVKHPAPEAATAEGYQKLVDGFAVSVAFFYDAAISGDVERAMVARTKLKPSYAMLFAKFG</sequence>